<dbReference type="Gene3D" id="1.10.10.410">
    <property type="match status" value="1"/>
</dbReference>
<dbReference type="GO" id="GO:0006412">
    <property type="term" value="P:translation"/>
    <property type="evidence" value="ECO:0007669"/>
    <property type="project" value="UniProtKB-KW"/>
</dbReference>
<evidence type="ECO:0000313" key="10">
    <source>
        <dbReference type="Proteomes" id="UP000261739"/>
    </source>
</evidence>
<dbReference type="AlphaFoldDB" id="A0A3D4T038"/>
<keyword evidence="3" id="KW-0547">Nucleotide-binding</keyword>
<protein>
    <submittedName>
        <fullName evidence="9">Asp-tRNA(Asn)/Glu-tRNA(Gln) amidotransferase GatCAB subunit B</fullName>
    </submittedName>
</protein>
<evidence type="ECO:0000313" key="9">
    <source>
        <dbReference type="EMBL" id="HCT14889.1"/>
    </source>
</evidence>
<dbReference type="InterPro" id="IPR003789">
    <property type="entry name" value="Asn/Gln_tRNA_amidoTrase-B-like"/>
</dbReference>
<organism evidence="9 10">
    <name type="scientific">Corynebacterium nuruki</name>
    <dbReference type="NCBI Taxonomy" id="1032851"/>
    <lineage>
        <taxon>Bacteria</taxon>
        <taxon>Bacillati</taxon>
        <taxon>Actinomycetota</taxon>
        <taxon>Actinomycetes</taxon>
        <taxon>Mycobacteriales</taxon>
        <taxon>Corynebacteriaceae</taxon>
        <taxon>Corynebacterium</taxon>
    </lineage>
</organism>
<keyword evidence="4" id="KW-0067">ATP-binding</keyword>
<dbReference type="GO" id="GO:0005524">
    <property type="term" value="F:ATP binding"/>
    <property type="evidence" value="ECO:0007669"/>
    <property type="project" value="UniProtKB-KW"/>
</dbReference>
<evidence type="ECO:0000259" key="8">
    <source>
        <dbReference type="Pfam" id="PF02637"/>
    </source>
</evidence>
<dbReference type="EMBL" id="DQID01000233">
    <property type="protein sequence ID" value="HCT14889.1"/>
    <property type="molecule type" value="Genomic_DNA"/>
</dbReference>
<evidence type="ECO:0000256" key="7">
    <source>
        <dbReference type="ARBA" id="ARBA00047913"/>
    </source>
</evidence>
<keyword evidence="2" id="KW-0436">Ligase</keyword>
<feature type="non-terminal residue" evidence="9">
    <location>
        <position position="1"/>
    </location>
</feature>
<dbReference type="InterPro" id="IPR018027">
    <property type="entry name" value="Asn/Gln_amidotransferase"/>
</dbReference>
<evidence type="ECO:0000256" key="3">
    <source>
        <dbReference type="ARBA" id="ARBA00022741"/>
    </source>
</evidence>
<evidence type="ECO:0000256" key="5">
    <source>
        <dbReference type="ARBA" id="ARBA00022917"/>
    </source>
</evidence>
<evidence type="ECO:0000256" key="1">
    <source>
        <dbReference type="ARBA" id="ARBA00011123"/>
    </source>
</evidence>
<gene>
    <name evidence="9" type="ORF">DIW82_08930</name>
</gene>
<sequence length="53" mass="5420">AVDEALAANPDIVEKYRAGNKKVTGAIVGAVMKATRGKADPGQVNKLIATKLG</sequence>
<comment type="subunit">
    <text evidence="1">Heterotrimer of A, B and C subunits.</text>
</comment>
<evidence type="ECO:0000256" key="4">
    <source>
        <dbReference type="ARBA" id="ARBA00022840"/>
    </source>
</evidence>
<feature type="domain" description="Asn/Gln amidotransferase" evidence="8">
    <location>
        <begin position="1"/>
        <end position="52"/>
    </location>
</feature>
<keyword evidence="5" id="KW-0648">Protein biosynthesis</keyword>
<evidence type="ECO:0000256" key="2">
    <source>
        <dbReference type="ARBA" id="ARBA00022598"/>
    </source>
</evidence>
<comment type="caution">
    <text evidence="9">The sequence shown here is derived from an EMBL/GenBank/DDBJ whole genome shotgun (WGS) entry which is preliminary data.</text>
</comment>
<dbReference type="InterPro" id="IPR023168">
    <property type="entry name" value="GatB_Yqey_C_2"/>
</dbReference>
<keyword evidence="9" id="KW-0808">Transferase</keyword>
<accession>A0A3D4T038</accession>
<comment type="catalytic activity">
    <reaction evidence="6">
        <text>L-aspartyl-tRNA(Asn) + L-glutamine + ATP + H2O = L-asparaginyl-tRNA(Asn) + L-glutamate + ADP + phosphate + 2 H(+)</text>
        <dbReference type="Rhea" id="RHEA:14513"/>
        <dbReference type="Rhea" id="RHEA-COMP:9674"/>
        <dbReference type="Rhea" id="RHEA-COMP:9677"/>
        <dbReference type="ChEBI" id="CHEBI:15377"/>
        <dbReference type="ChEBI" id="CHEBI:15378"/>
        <dbReference type="ChEBI" id="CHEBI:29985"/>
        <dbReference type="ChEBI" id="CHEBI:30616"/>
        <dbReference type="ChEBI" id="CHEBI:43474"/>
        <dbReference type="ChEBI" id="CHEBI:58359"/>
        <dbReference type="ChEBI" id="CHEBI:78515"/>
        <dbReference type="ChEBI" id="CHEBI:78516"/>
        <dbReference type="ChEBI" id="CHEBI:456216"/>
    </reaction>
</comment>
<dbReference type="Pfam" id="PF02637">
    <property type="entry name" value="GatB_Yqey"/>
    <property type="match status" value="1"/>
</dbReference>
<proteinExistence type="predicted"/>
<dbReference type="Proteomes" id="UP000261739">
    <property type="component" value="Unassembled WGS sequence"/>
</dbReference>
<reference evidence="9 10" key="1">
    <citation type="journal article" date="2018" name="Nat. Biotechnol.">
        <title>A standardized bacterial taxonomy based on genome phylogeny substantially revises the tree of life.</title>
        <authorList>
            <person name="Parks D.H."/>
            <person name="Chuvochina M."/>
            <person name="Waite D.W."/>
            <person name="Rinke C."/>
            <person name="Skarshewski A."/>
            <person name="Chaumeil P.A."/>
            <person name="Hugenholtz P."/>
        </authorList>
    </citation>
    <scope>NUCLEOTIDE SEQUENCE [LARGE SCALE GENOMIC DNA]</scope>
    <source>
        <strain evidence="9">UBA11247</strain>
    </source>
</reference>
<comment type="catalytic activity">
    <reaction evidence="7">
        <text>L-glutamyl-tRNA(Gln) + L-glutamine + ATP + H2O = L-glutaminyl-tRNA(Gln) + L-glutamate + ADP + phosphate + H(+)</text>
        <dbReference type="Rhea" id="RHEA:17521"/>
        <dbReference type="Rhea" id="RHEA-COMP:9681"/>
        <dbReference type="Rhea" id="RHEA-COMP:9684"/>
        <dbReference type="ChEBI" id="CHEBI:15377"/>
        <dbReference type="ChEBI" id="CHEBI:15378"/>
        <dbReference type="ChEBI" id="CHEBI:29985"/>
        <dbReference type="ChEBI" id="CHEBI:30616"/>
        <dbReference type="ChEBI" id="CHEBI:43474"/>
        <dbReference type="ChEBI" id="CHEBI:58359"/>
        <dbReference type="ChEBI" id="CHEBI:78520"/>
        <dbReference type="ChEBI" id="CHEBI:78521"/>
        <dbReference type="ChEBI" id="CHEBI:456216"/>
    </reaction>
</comment>
<dbReference type="SUPFAM" id="SSF89095">
    <property type="entry name" value="GatB/YqeY motif"/>
    <property type="match status" value="1"/>
</dbReference>
<dbReference type="GO" id="GO:0016884">
    <property type="term" value="F:carbon-nitrogen ligase activity, with glutamine as amido-N-donor"/>
    <property type="evidence" value="ECO:0007669"/>
    <property type="project" value="InterPro"/>
</dbReference>
<evidence type="ECO:0000256" key="6">
    <source>
        <dbReference type="ARBA" id="ARBA00047380"/>
    </source>
</evidence>
<dbReference type="GO" id="GO:0016740">
    <property type="term" value="F:transferase activity"/>
    <property type="evidence" value="ECO:0007669"/>
    <property type="project" value="UniProtKB-KW"/>
</dbReference>
<dbReference type="FunFam" id="1.10.10.410:FF:000001">
    <property type="entry name" value="Aspartyl/glutamyl-tRNA(Asn/Gln) amidotransferase subunit B"/>
    <property type="match status" value="1"/>
</dbReference>
<name>A0A3D4T038_9CORY</name>